<dbReference type="OrthoDB" id="249876at2"/>
<comment type="caution">
    <text evidence="2">The sequence shown here is derived from an EMBL/GenBank/DDBJ whole genome shotgun (WGS) entry which is preliminary data.</text>
</comment>
<dbReference type="EMBL" id="LYDR01000127">
    <property type="protein sequence ID" value="ODA29551.1"/>
    <property type="molecule type" value="Genomic_DNA"/>
</dbReference>
<sequence>MKRVGRGLHIQRMVDLTSQVSRVLLREHGFHFLRSLKSFCVSLSVGYLLLVMVICSGCQTQPKYTGLPRKTSIKNDGLKVLSDVKLAKDHELLVDLENLRDEIATELNLPPQKQQVVVYLFGSEERYRDYMRSAFPQLPPRRAYFVGSSKELAVYTFWGERVQEDLRHEYTHGILHATLKDVPLWLDEGLAEYFELAGKPGQINPEYASRLSQAIASGWEPDMARLERLESVGQMQRSDYQEAWAWVHFMMHDGDDSRAVLLGYLKTLQTQKNAGSLVARLQEDIPSFNVRFASYVATIRMPGEVQQASGKRPVIQHVLGQQPED</sequence>
<protein>
    <recommendedName>
        <fullName evidence="1">DUF1570 domain-containing protein</fullName>
    </recommendedName>
</protein>
<reference evidence="2 3" key="1">
    <citation type="submission" date="2016-05" db="EMBL/GenBank/DDBJ databases">
        <title>Genomic and physiological characterization of Planctopirus sp. isolated from fresh water lake.</title>
        <authorList>
            <person name="Subhash Y."/>
            <person name="Ramana C."/>
        </authorList>
    </citation>
    <scope>NUCLEOTIDE SEQUENCE [LARGE SCALE GENOMIC DNA]</scope>
    <source>
        <strain evidence="2 3">JC280</strain>
    </source>
</reference>
<feature type="domain" description="DUF1570" evidence="1">
    <location>
        <begin position="168"/>
        <end position="256"/>
    </location>
</feature>
<gene>
    <name evidence="2" type="ORF">A6X21_07665</name>
</gene>
<accession>A0A1C3E8K4</accession>
<proteinExistence type="predicted"/>
<evidence type="ECO:0000313" key="2">
    <source>
        <dbReference type="EMBL" id="ODA29551.1"/>
    </source>
</evidence>
<keyword evidence="3" id="KW-1185">Reference proteome</keyword>
<name>A0A1C3E8K4_9PLAN</name>
<evidence type="ECO:0000313" key="3">
    <source>
        <dbReference type="Proteomes" id="UP000094828"/>
    </source>
</evidence>
<evidence type="ECO:0000259" key="1">
    <source>
        <dbReference type="Pfam" id="PF07607"/>
    </source>
</evidence>
<dbReference type="Proteomes" id="UP000094828">
    <property type="component" value="Unassembled WGS sequence"/>
</dbReference>
<dbReference type="STRING" id="1841610.A6X21_07665"/>
<dbReference type="Pfam" id="PF07607">
    <property type="entry name" value="DUF1570"/>
    <property type="match status" value="1"/>
</dbReference>
<dbReference type="AlphaFoldDB" id="A0A1C3E8K4"/>
<organism evidence="2 3">
    <name type="scientific">Planctopirus hydrillae</name>
    <dbReference type="NCBI Taxonomy" id="1841610"/>
    <lineage>
        <taxon>Bacteria</taxon>
        <taxon>Pseudomonadati</taxon>
        <taxon>Planctomycetota</taxon>
        <taxon>Planctomycetia</taxon>
        <taxon>Planctomycetales</taxon>
        <taxon>Planctomycetaceae</taxon>
        <taxon>Planctopirus</taxon>
    </lineage>
</organism>
<dbReference type="InterPro" id="IPR011464">
    <property type="entry name" value="DUF1570"/>
</dbReference>